<sequence length="67" mass="7117">MPESANGENQRLAHQQELLEAVAKSLGKTLDEVYEELVVSSISMGGLTVVSRPKAPLLRLVGTKGGL</sequence>
<organism evidence="1">
    <name type="scientific">Pakpunavirus sp</name>
    <dbReference type="NCBI Taxonomy" id="2833053"/>
    <lineage>
        <taxon>Viruses</taxon>
        <taxon>Duplodnaviria</taxon>
        <taxon>Heunggongvirae</taxon>
        <taxon>Uroviricota</taxon>
        <taxon>Caudoviricetes</taxon>
        <taxon>Vandenendeviridae</taxon>
        <taxon>Skurskavirinae</taxon>
        <taxon>Pakpunavirus</taxon>
    </lineage>
</organism>
<dbReference type="EMBL" id="PP986817">
    <property type="protein sequence ID" value="XDI97894.1"/>
    <property type="molecule type" value="Genomic_DNA"/>
</dbReference>
<reference evidence="1" key="1">
    <citation type="submission" date="2024-06" db="EMBL/GenBank/DDBJ databases">
        <authorList>
            <person name="Agudelo-Romero P."/>
            <person name="Caparros-Martin J.A."/>
            <person name="Sharma A."/>
            <person name="Saladie M."/>
            <person name="Stick S.M."/>
            <person name="O'Gara F."/>
        </authorList>
    </citation>
    <scope>NUCLEOTIDE SEQUENCE</scope>
    <source>
        <strain evidence="1">VContig3</strain>
    </source>
</reference>
<proteinExistence type="predicted"/>
<name>A0AB39C0P1_9CAUD</name>
<evidence type="ECO:0000313" key="1">
    <source>
        <dbReference type="EMBL" id="XDI97894.1"/>
    </source>
</evidence>
<accession>A0AB39C0P1</accession>
<protein>
    <recommendedName>
        <fullName evidence="2">Phosphoprotein</fullName>
    </recommendedName>
</protein>
<evidence type="ECO:0008006" key="2">
    <source>
        <dbReference type="Google" id="ProtNLM"/>
    </source>
</evidence>